<organism evidence="1 2">
    <name type="scientific">Batillaria attramentaria</name>
    <dbReference type="NCBI Taxonomy" id="370345"/>
    <lineage>
        <taxon>Eukaryota</taxon>
        <taxon>Metazoa</taxon>
        <taxon>Spiralia</taxon>
        <taxon>Lophotrochozoa</taxon>
        <taxon>Mollusca</taxon>
        <taxon>Gastropoda</taxon>
        <taxon>Caenogastropoda</taxon>
        <taxon>Sorbeoconcha</taxon>
        <taxon>Cerithioidea</taxon>
        <taxon>Batillariidae</taxon>
        <taxon>Batillaria</taxon>
    </lineage>
</organism>
<dbReference type="Proteomes" id="UP001519460">
    <property type="component" value="Unassembled WGS sequence"/>
</dbReference>
<evidence type="ECO:0000313" key="1">
    <source>
        <dbReference type="EMBL" id="KAK7465169.1"/>
    </source>
</evidence>
<keyword evidence="2" id="KW-1185">Reference proteome</keyword>
<reference evidence="1 2" key="1">
    <citation type="journal article" date="2023" name="Sci. Data">
        <title>Genome assembly of the Korean intertidal mud-creeper Batillaria attramentaria.</title>
        <authorList>
            <person name="Patra A.K."/>
            <person name="Ho P.T."/>
            <person name="Jun S."/>
            <person name="Lee S.J."/>
            <person name="Kim Y."/>
            <person name="Won Y.J."/>
        </authorList>
    </citation>
    <scope>NUCLEOTIDE SEQUENCE [LARGE SCALE GENOMIC DNA]</scope>
    <source>
        <strain evidence="1">Wonlab-2016</strain>
    </source>
</reference>
<dbReference type="AlphaFoldDB" id="A0ABD0J8A6"/>
<name>A0ABD0J8A6_9CAEN</name>
<proteinExistence type="predicted"/>
<dbReference type="EMBL" id="JACVVK020000573">
    <property type="protein sequence ID" value="KAK7465169.1"/>
    <property type="molecule type" value="Genomic_DNA"/>
</dbReference>
<gene>
    <name evidence="1" type="ORF">BaRGS_00037659</name>
</gene>
<accession>A0ABD0J8A6</accession>
<comment type="caution">
    <text evidence="1">The sequence shown here is derived from an EMBL/GenBank/DDBJ whole genome shotgun (WGS) entry which is preliminary data.</text>
</comment>
<evidence type="ECO:0000313" key="2">
    <source>
        <dbReference type="Proteomes" id="UP001519460"/>
    </source>
</evidence>
<sequence>MALINAADETTDVENLVHPSFCPACATDDLCCVGVKLCSTLLDTGYSVDYTTGKTPAWVETATAGSAKEQLDFDVVAMEIITPIFDAVELLGATAATDRGQHPFQPKQTTIFTLSGYAGTDRAQTALKFMSNSCILKRRSLNQHRSSVKLLRLAQNEKDPRRFSSNHKHFQCRRALERGSYFDNICTVLLAKHPLLFFDRNDSLYRNESFSS</sequence>
<protein>
    <submittedName>
        <fullName evidence="1">Uncharacterized protein</fullName>
    </submittedName>
</protein>